<evidence type="ECO:0000256" key="3">
    <source>
        <dbReference type="ARBA" id="ARBA00006534"/>
    </source>
</evidence>
<organism evidence="11 12">
    <name type="scientific">Nitrosomonas communis</name>
    <dbReference type="NCBI Taxonomy" id="44574"/>
    <lineage>
        <taxon>Bacteria</taxon>
        <taxon>Pseudomonadati</taxon>
        <taxon>Pseudomonadota</taxon>
        <taxon>Betaproteobacteria</taxon>
        <taxon>Nitrosomonadales</taxon>
        <taxon>Nitrosomonadaceae</taxon>
        <taxon>Nitrosomonas</taxon>
    </lineage>
</organism>
<dbReference type="PANTHER" id="PTHR36175">
    <property type="entry name" value="CYANOPHYCINASE"/>
    <property type="match status" value="1"/>
</dbReference>
<dbReference type="EMBL" id="FOUB01000015">
    <property type="protein sequence ID" value="SFM16569.1"/>
    <property type="molecule type" value="Genomic_DNA"/>
</dbReference>
<dbReference type="PIRSF" id="PIRSF032067">
    <property type="entry name" value="Cyanophycinase"/>
    <property type="match status" value="1"/>
</dbReference>
<keyword evidence="8" id="KW-0720">Serine protease</keyword>
<proteinExistence type="inferred from homology"/>
<dbReference type="AlphaFoldDB" id="A0A1I4NM50"/>
<evidence type="ECO:0000256" key="5">
    <source>
        <dbReference type="ARBA" id="ARBA00015719"/>
    </source>
</evidence>
<name>A0A1I4NM50_9PROT</name>
<feature type="active site" description="Charge relay system" evidence="9">
    <location>
        <position position="135"/>
    </location>
</feature>
<evidence type="ECO:0000256" key="10">
    <source>
        <dbReference type="SAM" id="MobiDB-lite"/>
    </source>
</evidence>
<dbReference type="InterPro" id="IPR005320">
    <property type="entry name" value="Peptidase_S51"/>
</dbReference>
<dbReference type="PANTHER" id="PTHR36175:SF1">
    <property type="entry name" value="CYANOPHYCINASE"/>
    <property type="match status" value="1"/>
</dbReference>
<dbReference type="NCBIfam" id="TIGR02069">
    <property type="entry name" value="cyanophycinase"/>
    <property type="match status" value="1"/>
</dbReference>
<protein>
    <recommendedName>
        <fullName evidence="5">Cyanophycinase</fullName>
        <ecNumber evidence="4">3.4.15.6</ecNumber>
    </recommendedName>
</protein>
<dbReference type="EC" id="3.4.15.6" evidence="4"/>
<comment type="function">
    <text evidence="2">Exopeptidase that catalyzes the hydrolytic cleavage of multi-L-arginyl-poly-L-aspartic acid (cyanophycin; a water-insoluble reserve polymer) into aspartate-arginine dipeptides.</text>
</comment>
<feature type="compositionally biased region" description="Polar residues" evidence="10">
    <location>
        <begin position="272"/>
        <end position="286"/>
    </location>
</feature>
<feature type="active site" description="Charge relay system" evidence="9">
    <location>
        <position position="204"/>
    </location>
</feature>
<dbReference type="Pfam" id="PF03575">
    <property type="entry name" value="Peptidase_S51"/>
    <property type="match status" value="1"/>
</dbReference>
<dbReference type="CDD" id="cd03145">
    <property type="entry name" value="GAT1_cyanophycinase"/>
    <property type="match status" value="1"/>
</dbReference>
<feature type="active site" description="Charge relay system" evidence="9">
    <location>
        <position position="177"/>
    </location>
</feature>
<dbReference type="InterPro" id="IPR029062">
    <property type="entry name" value="Class_I_gatase-like"/>
</dbReference>
<comment type="catalytic activity">
    <reaction evidence="1">
        <text>[L-4-(L-arginin-2-N-yl)aspartate](n) + H2O = [L-4-(L-arginin-2-N-yl)aspartate](n-1) + L-4-(L-arginin-2-N-yl)aspartate</text>
        <dbReference type="Rhea" id="RHEA:12845"/>
        <dbReference type="Rhea" id="RHEA-COMP:13728"/>
        <dbReference type="Rhea" id="RHEA-COMP:13734"/>
        <dbReference type="ChEBI" id="CHEBI:15377"/>
        <dbReference type="ChEBI" id="CHEBI:137986"/>
        <dbReference type="ChEBI" id="CHEBI:137991"/>
        <dbReference type="EC" id="3.4.15.6"/>
    </reaction>
</comment>
<sequence length="301" mass="32792">MPSHKQRKADKVGTLIIIGGHEDREGKREILKEVAGRVGKGKLVVTTVASEEPEESFEDYRKIFQDLGLKGVTHLNVNQRADADSEENGKLLQDARGLFFTGGDQLRITSLIGETHMETHIHNLFESGGVICGTSAGASVMCETMMIESEGGESHRIGRLRMAPGLGLIRDVVIDQHFAERGRMGRLLGAVAQNPRVLGIGLDEDTAIVVEELCYFTVLGEGAVYVVDGSCITHSNIAEEAEDHILSLYDVKLHVLSEGDTFDLKERRPLNAHQQDAGTNLENSATIPEIENPQETPATDG</sequence>
<evidence type="ECO:0000256" key="1">
    <source>
        <dbReference type="ARBA" id="ARBA00001092"/>
    </source>
</evidence>
<keyword evidence="12" id="KW-1185">Reference proteome</keyword>
<keyword evidence="7" id="KW-0378">Hydrolase</keyword>
<dbReference type="Gene3D" id="3.40.50.880">
    <property type="match status" value="1"/>
</dbReference>
<dbReference type="GO" id="GO:0008236">
    <property type="term" value="F:serine-type peptidase activity"/>
    <property type="evidence" value="ECO:0007669"/>
    <property type="project" value="UniProtKB-KW"/>
</dbReference>
<feature type="region of interest" description="Disordered" evidence="10">
    <location>
        <begin position="266"/>
        <end position="301"/>
    </location>
</feature>
<evidence type="ECO:0000256" key="6">
    <source>
        <dbReference type="ARBA" id="ARBA00022670"/>
    </source>
</evidence>
<accession>A0A1I4NM50</accession>
<evidence type="ECO:0000313" key="12">
    <source>
        <dbReference type="Proteomes" id="UP000183287"/>
    </source>
</evidence>
<evidence type="ECO:0000256" key="7">
    <source>
        <dbReference type="ARBA" id="ARBA00022801"/>
    </source>
</evidence>
<dbReference type="GO" id="GO:0008241">
    <property type="term" value="F:peptidyl-dipeptidase activity"/>
    <property type="evidence" value="ECO:0007669"/>
    <property type="project" value="UniProtKB-EC"/>
</dbReference>
<evidence type="ECO:0000256" key="9">
    <source>
        <dbReference type="PIRSR" id="PIRSR032067-1"/>
    </source>
</evidence>
<dbReference type="SUPFAM" id="SSF52317">
    <property type="entry name" value="Class I glutamine amidotransferase-like"/>
    <property type="match status" value="1"/>
</dbReference>
<evidence type="ECO:0000313" key="11">
    <source>
        <dbReference type="EMBL" id="SFM16569.1"/>
    </source>
</evidence>
<dbReference type="RefSeq" id="WP_074905063.1">
    <property type="nucleotide sequence ID" value="NZ_FOUB01000015.1"/>
</dbReference>
<dbReference type="OrthoDB" id="9799980at2"/>
<reference evidence="12" key="1">
    <citation type="submission" date="2016-10" db="EMBL/GenBank/DDBJ databases">
        <authorList>
            <person name="Varghese N."/>
            <person name="Submissions S."/>
        </authorList>
    </citation>
    <scope>NUCLEOTIDE SEQUENCE [LARGE SCALE GENOMIC DNA]</scope>
    <source>
        <strain evidence="12">Nm44</strain>
    </source>
</reference>
<dbReference type="GO" id="GO:0006508">
    <property type="term" value="P:proteolysis"/>
    <property type="evidence" value="ECO:0007669"/>
    <property type="project" value="UniProtKB-KW"/>
</dbReference>
<keyword evidence="6" id="KW-0645">Protease</keyword>
<evidence type="ECO:0000256" key="4">
    <source>
        <dbReference type="ARBA" id="ARBA00013115"/>
    </source>
</evidence>
<dbReference type="InterPro" id="IPR011811">
    <property type="entry name" value="Peptidase_S51_cyanophycinase"/>
</dbReference>
<evidence type="ECO:0000256" key="8">
    <source>
        <dbReference type="ARBA" id="ARBA00022825"/>
    </source>
</evidence>
<dbReference type="Proteomes" id="UP000183287">
    <property type="component" value="Unassembled WGS sequence"/>
</dbReference>
<gene>
    <name evidence="11" type="ORF">SAMN05421863_101567</name>
</gene>
<comment type="similarity">
    <text evidence="3">Belongs to the peptidase S51 family.</text>
</comment>
<evidence type="ECO:0000256" key="2">
    <source>
        <dbReference type="ARBA" id="ARBA00002039"/>
    </source>
</evidence>